<dbReference type="PANTHER" id="PTHR43863:SF2">
    <property type="entry name" value="MALTASE-GLUCOAMYLASE"/>
    <property type="match status" value="1"/>
</dbReference>
<dbReference type="InterPro" id="IPR000322">
    <property type="entry name" value="Glyco_hydro_31_TIM"/>
</dbReference>
<dbReference type="Proteomes" id="UP000598971">
    <property type="component" value="Unassembled WGS sequence"/>
</dbReference>
<keyword evidence="2" id="KW-0378">Hydrolase</keyword>
<comment type="caution">
    <text evidence="7">The sequence shown here is derived from an EMBL/GenBank/DDBJ whole genome shotgun (WGS) entry which is preliminary data.</text>
</comment>
<dbReference type="InterPro" id="IPR033403">
    <property type="entry name" value="DUF5110"/>
</dbReference>
<evidence type="ECO:0000313" key="8">
    <source>
        <dbReference type="Proteomes" id="UP000598971"/>
    </source>
</evidence>
<dbReference type="GO" id="GO:0030246">
    <property type="term" value="F:carbohydrate binding"/>
    <property type="evidence" value="ECO:0007669"/>
    <property type="project" value="InterPro"/>
</dbReference>
<dbReference type="InterPro" id="IPR025887">
    <property type="entry name" value="Glyco_hydro_31_N_dom"/>
</dbReference>
<organism evidence="7 8">
    <name type="scientific">Limnovirga soli</name>
    <dbReference type="NCBI Taxonomy" id="2656915"/>
    <lineage>
        <taxon>Bacteria</taxon>
        <taxon>Pseudomonadati</taxon>
        <taxon>Bacteroidota</taxon>
        <taxon>Chitinophagia</taxon>
        <taxon>Chitinophagales</taxon>
        <taxon>Chitinophagaceae</taxon>
        <taxon>Limnovirga</taxon>
    </lineage>
</organism>
<name>A0A8J8JTU9_9BACT</name>
<dbReference type="Gene3D" id="3.20.20.80">
    <property type="entry name" value="Glycosidases"/>
    <property type="match status" value="1"/>
</dbReference>
<dbReference type="InterPro" id="IPR051816">
    <property type="entry name" value="Glycosyl_Hydrolase_31"/>
</dbReference>
<evidence type="ECO:0000259" key="4">
    <source>
        <dbReference type="Pfam" id="PF13802"/>
    </source>
</evidence>
<dbReference type="Pfam" id="PF21365">
    <property type="entry name" value="Glyco_hydro_31_3rd"/>
    <property type="match status" value="1"/>
</dbReference>
<dbReference type="Pfam" id="PF17137">
    <property type="entry name" value="DUF5110"/>
    <property type="match status" value="1"/>
</dbReference>
<dbReference type="EMBL" id="WHPF01000008">
    <property type="protein sequence ID" value="NNV56358.1"/>
    <property type="molecule type" value="Genomic_DNA"/>
</dbReference>
<dbReference type="InterPro" id="IPR017853">
    <property type="entry name" value="GH"/>
</dbReference>
<evidence type="ECO:0000313" key="7">
    <source>
        <dbReference type="EMBL" id="NNV56358.1"/>
    </source>
</evidence>
<proteinExistence type="inferred from homology"/>
<sequence length="797" mass="90659">MFRRIILPLLLLFVYSFAFSQFSIEKNTACIKDVNGSWHFTAYATNIVKVVYSPTAYLHNELLSDAVIVQPLQQTPKKIDHQTIALGNCIITLQNDTIYLGKDKQCILAGSFSNMEFSGFRFALHNNEKIFGGGERAIPLNRRGYRFNLYNNPWYGYSEGADNLNYSVPFITSSNKYALFFDNPAKGYLDIGKTNPNLLEYGICSGELNFYIITGNDYPEILQSYFRLTSTQPLPPRWAMGNFMSRFGYTSQQQAKDIYTQMQAEKVPFDAVIFDLFWFGDSIKHTLGNLDWVNKTKWPNPQQMIADLQKDGVKTILVTEPFILEGTKSYNSFKPFLAVDSMGKTFTLTDFYFGQGGLIDIFRTDAKNKFWTYYKKQMDIGVEGWWGDLGEPEKHPSTIYHNLQDLGYKRLFNADEVHNIYGHNWTKMLYQQFAKDYPNKRLFSLNRSGFAGTQRYSIFPWSGDVSRSWSGFRAQLPIMLGMSMSGVPYIHADAGGFAGGEGDKELYVRWLQFAQYTPIFRPHGTALFEADPNAFSFPSEIALIDTPYRKLAREVAVQRYKMLPYNYTLTYNQAAKAEPLVSPLYYYYGTDTTATNIGDEFMFGKNLLIAPVLEKAATNKQVYLPKGAWYALNNNSIIQGQQWIQQPVGLQQMPVFVKAGSIIPQLPDSLFISNTNNYTTKNIYWHYYASSEASEGYMYDDDGSSKNAIKTGKYEIISVKAIPQAKSVQFNFTSTGGNFNGKPAIRHFKMVLHGLTGKYNAYNHLGQKIMVTKDSDGNLTFNLTFTGNKANVVLKAE</sequence>
<feature type="domain" description="Glycoside hydrolase family 31 TIM barrel" evidence="3">
    <location>
        <begin position="233"/>
        <end position="569"/>
    </location>
</feature>
<dbReference type="Gene3D" id="2.60.40.1180">
    <property type="entry name" value="Golgi alpha-mannosidase II"/>
    <property type="match status" value="2"/>
</dbReference>
<dbReference type="InterPro" id="IPR013780">
    <property type="entry name" value="Glyco_hydro_b"/>
</dbReference>
<dbReference type="SUPFAM" id="SSF74650">
    <property type="entry name" value="Galactose mutarotase-like"/>
    <property type="match status" value="1"/>
</dbReference>
<dbReference type="InterPro" id="IPR048395">
    <property type="entry name" value="Glyco_hydro_31_C"/>
</dbReference>
<comment type="similarity">
    <text evidence="1 2">Belongs to the glycosyl hydrolase 31 family.</text>
</comment>
<dbReference type="CDD" id="cd14752">
    <property type="entry name" value="GH31_N"/>
    <property type="match status" value="1"/>
</dbReference>
<dbReference type="GO" id="GO:0004553">
    <property type="term" value="F:hydrolase activity, hydrolyzing O-glycosyl compounds"/>
    <property type="evidence" value="ECO:0007669"/>
    <property type="project" value="InterPro"/>
</dbReference>
<dbReference type="AlphaFoldDB" id="A0A8J8JTU9"/>
<keyword evidence="2" id="KW-0326">Glycosidase</keyword>
<feature type="domain" description="Glycoside hydrolase family 31 N-terminal" evidence="4">
    <location>
        <begin position="119"/>
        <end position="190"/>
    </location>
</feature>
<reference evidence="7" key="1">
    <citation type="submission" date="2019-10" db="EMBL/GenBank/DDBJ databases">
        <title>Draft genome sequence of Panacibacter sp. KCS-6.</title>
        <authorList>
            <person name="Yim K.J."/>
        </authorList>
    </citation>
    <scope>NUCLEOTIDE SEQUENCE</scope>
    <source>
        <strain evidence="7">KCS-6</strain>
    </source>
</reference>
<dbReference type="SUPFAM" id="SSF51011">
    <property type="entry name" value="Glycosyl hydrolase domain"/>
    <property type="match status" value="1"/>
</dbReference>
<evidence type="ECO:0000259" key="5">
    <source>
        <dbReference type="Pfam" id="PF17137"/>
    </source>
</evidence>
<dbReference type="Pfam" id="PF13802">
    <property type="entry name" value="Gal_mutarotas_2"/>
    <property type="match status" value="1"/>
</dbReference>
<protein>
    <submittedName>
        <fullName evidence="7">DUF5110 domain-containing protein</fullName>
    </submittedName>
</protein>
<accession>A0A8J8JTU9</accession>
<dbReference type="InterPro" id="IPR011013">
    <property type="entry name" value="Gal_mutarotase_sf_dom"/>
</dbReference>
<evidence type="ECO:0000256" key="2">
    <source>
        <dbReference type="RuleBase" id="RU361185"/>
    </source>
</evidence>
<keyword evidence="8" id="KW-1185">Reference proteome</keyword>
<gene>
    <name evidence="7" type="ORF">GD597_12880</name>
</gene>
<dbReference type="Gene3D" id="2.60.40.1760">
    <property type="entry name" value="glycosyl hydrolase (family 31)"/>
    <property type="match status" value="1"/>
</dbReference>
<dbReference type="SUPFAM" id="SSF51445">
    <property type="entry name" value="(Trans)glycosidases"/>
    <property type="match status" value="1"/>
</dbReference>
<dbReference type="RefSeq" id="WP_171608297.1">
    <property type="nucleotide sequence ID" value="NZ_WHPF01000008.1"/>
</dbReference>
<feature type="domain" description="Glycosyl hydrolase family 31 C-terminal" evidence="6">
    <location>
        <begin position="578"/>
        <end position="663"/>
    </location>
</feature>
<dbReference type="PANTHER" id="PTHR43863">
    <property type="entry name" value="HYDROLASE, PUTATIVE (AFU_ORTHOLOGUE AFUA_1G03140)-RELATED"/>
    <property type="match status" value="1"/>
</dbReference>
<evidence type="ECO:0000256" key="1">
    <source>
        <dbReference type="ARBA" id="ARBA00007806"/>
    </source>
</evidence>
<feature type="domain" description="DUF5110" evidence="5">
    <location>
        <begin position="685"/>
        <end position="754"/>
    </location>
</feature>
<dbReference type="Pfam" id="PF01055">
    <property type="entry name" value="Glyco_hydro_31_2nd"/>
    <property type="match status" value="1"/>
</dbReference>
<dbReference type="GO" id="GO:0005975">
    <property type="term" value="P:carbohydrate metabolic process"/>
    <property type="evidence" value="ECO:0007669"/>
    <property type="project" value="InterPro"/>
</dbReference>
<evidence type="ECO:0000259" key="6">
    <source>
        <dbReference type="Pfam" id="PF21365"/>
    </source>
</evidence>
<evidence type="ECO:0000259" key="3">
    <source>
        <dbReference type="Pfam" id="PF01055"/>
    </source>
</evidence>